<keyword evidence="5" id="KW-1185">Reference proteome</keyword>
<accession>A0AAV3Z3W0</accession>
<dbReference type="SUPFAM" id="SSF57756">
    <property type="entry name" value="Retrovirus zinc finger-like domains"/>
    <property type="match status" value="1"/>
</dbReference>
<feature type="region of interest" description="Disordered" evidence="2">
    <location>
        <begin position="1"/>
        <end position="28"/>
    </location>
</feature>
<feature type="compositionally biased region" description="Basic and acidic residues" evidence="2">
    <location>
        <begin position="7"/>
        <end position="23"/>
    </location>
</feature>
<dbReference type="InterPro" id="IPR036875">
    <property type="entry name" value="Znf_CCHC_sf"/>
</dbReference>
<dbReference type="EMBL" id="BLXT01001969">
    <property type="protein sequence ID" value="GFN89983.1"/>
    <property type="molecule type" value="Genomic_DNA"/>
</dbReference>
<feature type="compositionally biased region" description="Basic and acidic residues" evidence="2">
    <location>
        <begin position="314"/>
        <end position="341"/>
    </location>
</feature>
<organism evidence="4 5">
    <name type="scientific">Plakobranchus ocellatus</name>
    <dbReference type="NCBI Taxonomy" id="259542"/>
    <lineage>
        <taxon>Eukaryota</taxon>
        <taxon>Metazoa</taxon>
        <taxon>Spiralia</taxon>
        <taxon>Lophotrochozoa</taxon>
        <taxon>Mollusca</taxon>
        <taxon>Gastropoda</taxon>
        <taxon>Heterobranchia</taxon>
        <taxon>Euthyneura</taxon>
        <taxon>Panpulmonata</taxon>
        <taxon>Sacoglossa</taxon>
        <taxon>Placobranchoidea</taxon>
        <taxon>Plakobranchidae</taxon>
        <taxon>Plakobranchus</taxon>
    </lineage>
</organism>
<dbReference type="GO" id="GO:0008270">
    <property type="term" value="F:zinc ion binding"/>
    <property type="evidence" value="ECO:0007669"/>
    <property type="project" value="UniProtKB-KW"/>
</dbReference>
<feature type="region of interest" description="Disordered" evidence="2">
    <location>
        <begin position="76"/>
        <end position="96"/>
    </location>
</feature>
<dbReference type="SMART" id="SM00343">
    <property type="entry name" value="ZnF_C2HC"/>
    <property type="match status" value="1"/>
</dbReference>
<keyword evidence="1" id="KW-0479">Metal-binding</keyword>
<comment type="caution">
    <text evidence="4">The sequence shown here is derived from an EMBL/GenBank/DDBJ whole genome shotgun (WGS) entry which is preliminary data.</text>
</comment>
<gene>
    <name evidence="4" type="ORF">PoB_001648900</name>
</gene>
<dbReference type="Proteomes" id="UP000735302">
    <property type="component" value="Unassembled WGS sequence"/>
</dbReference>
<evidence type="ECO:0000313" key="5">
    <source>
        <dbReference type="Proteomes" id="UP000735302"/>
    </source>
</evidence>
<dbReference type="Gene3D" id="4.10.60.10">
    <property type="entry name" value="Zinc finger, CCHC-type"/>
    <property type="match status" value="1"/>
</dbReference>
<feature type="domain" description="CCHC-type" evidence="3">
    <location>
        <begin position="99"/>
        <end position="114"/>
    </location>
</feature>
<name>A0AAV3Z3W0_9GAST</name>
<feature type="compositionally biased region" description="Basic and acidic residues" evidence="2">
    <location>
        <begin position="378"/>
        <end position="388"/>
    </location>
</feature>
<feature type="compositionally biased region" description="Basic and acidic residues" evidence="2">
    <location>
        <begin position="354"/>
        <end position="367"/>
    </location>
</feature>
<evidence type="ECO:0000256" key="1">
    <source>
        <dbReference type="PROSITE-ProRule" id="PRU00047"/>
    </source>
</evidence>
<sequence length="388" mass="43984">MPPFKPPQERREVTPPGRSREVEPDQSELKNQLESMMAGLESRLKIMVDDKLSTFASRIENKVSALSLRVKKMEDRIDKLERGHRSPGPQARSRSPLACYGCGNSGHFISQCPECGIKSVWFEDQKERIRVRIDAPTPTLEQQRSEPRSEEQWGEDKCETGRTSWDSRSCPASHRKDRPPQEVLNPNGLDPPHQPQKLVNTSGLDPPHKSQKVVNGLDPPDQQKHKEKPKTAVSDADTGMQHQEIASGGERSIICTGVRKVPAYIVREEVGNVSGDAIINTAAEITVISEVYRRAIPKPKLHGKHGINAGTIREAPHNERSLTYRNQRREDLRSPRNERSRTGGKRHRNTGSPYDERSRAYRVRESPVRANPRRPRERSHEGEDRVSF</sequence>
<dbReference type="GO" id="GO:0003676">
    <property type="term" value="F:nucleic acid binding"/>
    <property type="evidence" value="ECO:0007669"/>
    <property type="project" value="InterPro"/>
</dbReference>
<feature type="region of interest" description="Disordered" evidence="2">
    <location>
        <begin position="133"/>
        <end position="238"/>
    </location>
</feature>
<dbReference type="AlphaFoldDB" id="A0AAV3Z3W0"/>
<feature type="region of interest" description="Disordered" evidence="2">
    <location>
        <begin position="300"/>
        <end position="388"/>
    </location>
</feature>
<protein>
    <recommendedName>
        <fullName evidence="3">CCHC-type domain-containing protein</fullName>
    </recommendedName>
</protein>
<evidence type="ECO:0000313" key="4">
    <source>
        <dbReference type="EMBL" id="GFN89983.1"/>
    </source>
</evidence>
<dbReference type="PROSITE" id="PS50158">
    <property type="entry name" value="ZF_CCHC"/>
    <property type="match status" value="1"/>
</dbReference>
<dbReference type="InterPro" id="IPR001878">
    <property type="entry name" value="Znf_CCHC"/>
</dbReference>
<reference evidence="4 5" key="1">
    <citation type="journal article" date="2021" name="Elife">
        <title>Chloroplast acquisition without the gene transfer in kleptoplastic sea slugs, Plakobranchus ocellatus.</title>
        <authorList>
            <person name="Maeda T."/>
            <person name="Takahashi S."/>
            <person name="Yoshida T."/>
            <person name="Shimamura S."/>
            <person name="Takaki Y."/>
            <person name="Nagai Y."/>
            <person name="Toyoda A."/>
            <person name="Suzuki Y."/>
            <person name="Arimoto A."/>
            <person name="Ishii H."/>
            <person name="Satoh N."/>
            <person name="Nishiyama T."/>
            <person name="Hasebe M."/>
            <person name="Maruyama T."/>
            <person name="Minagawa J."/>
            <person name="Obokata J."/>
            <person name="Shigenobu S."/>
        </authorList>
    </citation>
    <scope>NUCLEOTIDE SEQUENCE [LARGE SCALE GENOMIC DNA]</scope>
</reference>
<keyword evidence="1" id="KW-0862">Zinc</keyword>
<proteinExistence type="predicted"/>
<feature type="compositionally biased region" description="Basic and acidic residues" evidence="2">
    <location>
        <begin position="143"/>
        <end position="160"/>
    </location>
</feature>
<evidence type="ECO:0000256" key="2">
    <source>
        <dbReference type="SAM" id="MobiDB-lite"/>
    </source>
</evidence>
<keyword evidence="1" id="KW-0863">Zinc-finger</keyword>
<evidence type="ECO:0000259" key="3">
    <source>
        <dbReference type="PROSITE" id="PS50158"/>
    </source>
</evidence>